<keyword evidence="4 10" id="KW-1133">Transmembrane helix</keyword>
<name>A0ABU9G815_9GAMM</name>
<feature type="transmembrane region" description="Helical" evidence="10">
    <location>
        <begin position="248"/>
        <end position="266"/>
    </location>
</feature>
<dbReference type="Gene3D" id="1.10.3080.10">
    <property type="entry name" value="Clc chloride channel"/>
    <property type="match status" value="1"/>
</dbReference>
<comment type="caution">
    <text evidence="11">The sequence shown here is derived from an EMBL/GenBank/DDBJ whole genome shotgun (WGS) entry which is preliminary data.</text>
</comment>
<organism evidence="11 12">
    <name type="scientific">Marinomonas arenicola</name>
    <dbReference type="NCBI Taxonomy" id="569601"/>
    <lineage>
        <taxon>Bacteria</taxon>
        <taxon>Pseudomonadati</taxon>
        <taxon>Pseudomonadota</taxon>
        <taxon>Gammaproteobacteria</taxon>
        <taxon>Oceanospirillales</taxon>
        <taxon>Oceanospirillaceae</taxon>
        <taxon>Marinomonas</taxon>
    </lineage>
</organism>
<evidence type="ECO:0000313" key="12">
    <source>
        <dbReference type="Proteomes" id="UP001379949"/>
    </source>
</evidence>
<evidence type="ECO:0000313" key="11">
    <source>
        <dbReference type="EMBL" id="MEL0614628.1"/>
    </source>
</evidence>
<evidence type="ECO:0000256" key="10">
    <source>
        <dbReference type="SAM" id="Phobius"/>
    </source>
</evidence>
<dbReference type="SUPFAM" id="SSF81340">
    <property type="entry name" value="Clc chloride channel"/>
    <property type="match status" value="1"/>
</dbReference>
<evidence type="ECO:0000256" key="3">
    <source>
        <dbReference type="ARBA" id="ARBA00022692"/>
    </source>
</evidence>
<sequence length="558" mass="60455">MLSLLGAVCGLLSALVMALLYWLIMSLSHLFMAGGSEAFESLPIELRAVIPIVACFILAVIFTLLPSKLRSVGVPYVVERLNYHQGILPVLNAVVQFFTVAISLIGGLSVGKEGPAVHLGATFGSYLAQKGRLPQYGVETLVACGVAGAIAAAFQTPVAGVLFAFEVIFIEYRMGMALPVLLSSVVGMLVSEYLLGSIEIFDIDHLSTAQFTPDFFLACLALVGFIVMLAFLFLKVQKILWRIGKVSVWWRFSLVALVTSIVAIYLPEALGGGYDSLLSLLSGQVLISSLLVIIVVKTLLTSVSIGLGIPGGMIGPTFVIGGLAGAQVAFLFDSVLPHNHEMALFILLGMAAMMAACFQAPLTALIAMIEMTHTSEVIVPAMLVIVLSCLIMRLLFRQDSAFVQRLEYVGLSSSVSPFRRYLRHHTVTSVAEPVVVLPAHESIERLKDLGSSVVDYVAFESDGKWMLARREAVLSALQSIHFGPPPFLVVDDDRILMDLTKALDYTPSMVIPEPTSLEKMLAWFQTSGRADVLVAIKQGDKMCLVSRRQLDQFLLKDN</sequence>
<dbReference type="InterPro" id="IPR050368">
    <property type="entry name" value="ClC-type_chloride_channel"/>
</dbReference>
<feature type="transmembrane region" description="Helical" evidence="10">
    <location>
        <begin position="312"/>
        <end position="332"/>
    </location>
</feature>
<dbReference type="CDD" id="cd00400">
    <property type="entry name" value="Voltage_gated_ClC"/>
    <property type="match status" value="1"/>
</dbReference>
<dbReference type="Pfam" id="PF00654">
    <property type="entry name" value="Voltage_CLC"/>
    <property type="match status" value="1"/>
</dbReference>
<feature type="transmembrane region" description="Helical" evidence="10">
    <location>
        <begin position="377"/>
        <end position="396"/>
    </location>
</feature>
<keyword evidence="2" id="KW-0813">Transport</keyword>
<keyword evidence="12" id="KW-1185">Reference proteome</keyword>
<dbReference type="Proteomes" id="UP001379949">
    <property type="component" value="Unassembled WGS sequence"/>
</dbReference>
<feature type="transmembrane region" description="Helical" evidence="10">
    <location>
        <begin position="48"/>
        <end position="65"/>
    </location>
</feature>
<evidence type="ECO:0000256" key="2">
    <source>
        <dbReference type="ARBA" id="ARBA00022448"/>
    </source>
</evidence>
<dbReference type="RefSeq" id="WP_341567998.1">
    <property type="nucleotide sequence ID" value="NZ_JBAKAR010000017.1"/>
</dbReference>
<keyword evidence="5" id="KW-0406">Ion transport</keyword>
<evidence type="ECO:0000256" key="4">
    <source>
        <dbReference type="ARBA" id="ARBA00022989"/>
    </source>
</evidence>
<dbReference type="PANTHER" id="PTHR43427:SF6">
    <property type="entry name" value="CHLORIDE CHANNEL PROTEIN CLC-E"/>
    <property type="match status" value="1"/>
</dbReference>
<dbReference type="EMBL" id="JBAKAR010000017">
    <property type="protein sequence ID" value="MEL0614628.1"/>
    <property type="molecule type" value="Genomic_DNA"/>
</dbReference>
<dbReference type="PRINTS" id="PR00762">
    <property type="entry name" value="CLCHANNEL"/>
</dbReference>
<evidence type="ECO:0000256" key="1">
    <source>
        <dbReference type="ARBA" id="ARBA00004141"/>
    </source>
</evidence>
<keyword evidence="3 10" id="KW-0812">Transmembrane</keyword>
<protein>
    <submittedName>
        <fullName evidence="11">Chloride channel protein</fullName>
    </submittedName>
</protein>
<feature type="transmembrane region" description="Helical" evidence="10">
    <location>
        <begin position="344"/>
        <end position="365"/>
    </location>
</feature>
<feature type="transmembrane region" description="Helical" evidence="10">
    <location>
        <begin position="177"/>
        <end position="195"/>
    </location>
</feature>
<keyword evidence="6 10" id="KW-0472">Membrane</keyword>
<evidence type="ECO:0000256" key="6">
    <source>
        <dbReference type="ARBA" id="ARBA00023136"/>
    </source>
</evidence>
<feature type="transmembrane region" description="Helical" evidence="10">
    <location>
        <begin position="86"/>
        <end position="110"/>
    </location>
</feature>
<evidence type="ECO:0000256" key="8">
    <source>
        <dbReference type="ARBA" id="ARBA00023214"/>
    </source>
</evidence>
<dbReference type="InterPro" id="IPR001807">
    <property type="entry name" value="ClC"/>
</dbReference>
<keyword evidence="8" id="KW-0868">Chloride</keyword>
<feature type="transmembrane region" description="Helical" evidence="10">
    <location>
        <begin position="278"/>
        <end position="300"/>
    </location>
</feature>
<dbReference type="InterPro" id="IPR014743">
    <property type="entry name" value="Cl-channel_core"/>
</dbReference>
<evidence type="ECO:0000256" key="5">
    <source>
        <dbReference type="ARBA" id="ARBA00023065"/>
    </source>
</evidence>
<keyword evidence="9" id="KW-0407">Ion channel</keyword>
<gene>
    <name evidence="11" type="ORF">V6242_15845</name>
</gene>
<feature type="transmembrane region" description="Helical" evidence="10">
    <location>
        <begin position="140"/>
        <end position="165"/>
    </location>
</feature>
<evidence type="ECO:0000256" key="9">
    <source>
        <dbReference type="ARBA" id="ARBA00023303"/>
    </source>
</evidence>
<reference evidence="11 12" key="1">
    <citation type="submission" date="2024-02" db="EMBL/GenBank/DDBJ databases">
        <title>Bacteria isolated from the canopy kelp, Nereocystis luetkeana.</title>
        <authorList>
            <person name="Pfister C.A."/>
            <person name="Younker I.T."/>
            <person name="Light S.H."/>
        </authorList>
    </citation>
    <scope>NUCLEOTIDE SEQUENCE [LARGE SCALE GENOMIC DNA]</scope>
    <source>
        <strain evidence="11 12">TI.4.07</strain>
    </source>
</reference>
<keyword evidence="7" id="KW-0869">Chloride channel</keyword>
<feature type="transmembrane region" description="Helical" evidence="10">
    <location>
        <begin position="215"/>
        <end position="236"/>
    </location>
</feature>
<proteinExistence type="predicted"/>
<evidence type="ECO:0000256" key="7">
    <source>
        <dbReference type="ARBA" id="ARBA00023173"/>
    </source>
</evidence>
<dbReference type="PANTHER" id="PTHR43427">
    <property type="entry name" value="CHLORIDE CHANNEL PROTEIN CLC-E"/>
    <property type="match status" value="1"/>
</dbReference>
<accession>A0ABU9G815</accession>
<comment type="subcellular location">
    <subcellularLocation>
        <location evidence="1">Membrane</location>
        <topology evidence="1">Multi-pass membrane protein</topology>
    </subcellularLocation>
</comment>